<reference evidence="2" key="1">
    <citation type="submission" date="2022-07" db="EMBL/GenBank/DDBJ databases">
        <title>Genome Sequence of Physisporinus lineatus.</title>
        <authorList>
            <person name="Buettner E."/>
        </authorList>
    </citation>
    <scope>NUCLEOTIDE SEQUENCE</scope>
    <source>
        <strain evidence="2">VT162</strain>
    </source>
</reference>
<dbReference type="EMBL" id="JANAWD010000223">
    <property type="protein sequence ID" value="KAJ3483555.1"/>
    <property type="molecule type" value="Genomic_DNA"/>
</dbReference>
<feature type="region of interest" description="Disordered" evidence="1">
    <location>
        <begin position="1"/>
        <end position="206"/>
    </location>
</feature>
<evidence type="ECO:0000256" key="1">
    <source>
        <dbReference type="SAM" id="MobiDB-lite"/>
    </source>
</evidence>
<keyword evidence="3" id="KW-1185">Reference proteome</keyword>
<dbReference type="AlphaFoldDB" id="A0AAD5V329"/>
<protein>
    <submittedName>
        <fullName evidence="2">Uncharacterized protein</fullName>
    </submittedName>
</protein>
<proteinExistence type="predicted"/>
<name>A0AAD5V329_9APHY</name>
<feature type="compositionally biased region" description="Basic and acidic residues" evidence="1">
    <location>
        <begin position="1"/>
        <end position="10"/>
    </location>
</feature>
<dbReference type="Proteomes" id="UP001212997">
    <property type="component" value="Unassembled WGS sequence"/>
</dbReference>
<accession>A0AAD5V329</accession>
<organism evidence="2 3">
    <name type="scientific">Meripilus lineatus</name>
    <dbReference type="NCBI Taxonomy" id="2056292"/>
    <lineage>
        <taxon>Eukaryota</taxon>
        <taxon>Fungi</taxon>
        <taxon>Dikarya</taxon>
        <taxon>Basidiomycota</taxon>
        <taxon>Agaricomycotina</taxon>
        <taxon>Agaricomycetes</taxon>
        <taxon>Polyporales</taxon>
        <taxon>Meripilaceae</taxon>
        <taxon>Meripilus</taxon>
    </lineage>
</organism>
<gene>
    <name evidence="2" type="ORF">NLI96_g6224</name>
</gene>
<feature type="compositionally biased region" description="Low complexity" evidence="1">
    <location>
        <begin position="184"/>
        <end position="194"/>
    </location>
</feature>
<evidence type="ECO:0000313" key="3">
    <source>
        <dbReference type="Proteomes" id="UP001212997"/>
    </source>
</evidence>
<sequence>MVNVDEVDKRHGSRHTNVSSPSEPPTLDSLVIDQGEELSLLPSLSRQRDPTSPVGKTFTEPLSPPIVEEEEPMVLDSLTPELSAMEQDVPALTASPEMPHKYPRSTIPEPTFSPPPLVMSPPSQYTSSPELPRTPPPSNPIPILNLSSAHAKYASSPPEMNPLTQSPDLSFSPPSPNLRRRRSSPSSPEIPRSPTAGKKKTHMHLPTAGSFIKASVEMLKGVSSISGTLAV</sequence>
<evidence type="ECO:0000313" key="2">
    <source>
        <dbReference type="EMBL" id="KAJ3483555.1"/>
    </source>
</evidence>
<comment type="caution">
    <text evidence="2">The sequence shown here is derived from an EMBL/GenBank/DDBJ whole genome shotgun (WGS) entry which is preliminary data.</text>
</comment>